<dbReference type="Gene3D" id="1.20.1250.20">
    <property type="entry name" value="MFS general substrate transporter like domains"/>
    <property type="match status" value="1"/>
</dbReference>
<accession>A0A5C3LBN1</accession>
<keyword evidence="3 5" id="KW-1133">Transmembrane helix</keyword>
<proteinExistence type="predicted"/>
<feature type="transmembrane region" description="Helical" evidence="5">
    <location>
        <begin position="73"/>
        <end position="95"/>
    </location>
</feature>
<evidence type="ECO:0000313" key="7">
    <source>
        <dbReference type="Proteomes" id="UP000307440"/>
    </source>
</evidence>
<dbReference type="GO" id="GO:0000329">
    <property type="term" value="C:fungal-type vacuole membrane"/>
    <property type="evidence" value="ECO:0007669"/>
    <property type="project" value="TreeGrafter"/>
</dbReference>
<feature type="transmembrane region" description="Helical" evidence="5">
    <location>
        <begin position="44"/>
        <end position="66"/>
    </location>
</feature>
<dbReference type="GO" id="GO:0022857">
    <property type="term" value="F:transmembrane transporter activity"/>
    <property type="evidence" value="ECO:0007669"/>
    <property type="project" value="InterPro"/>
</dbReference>
<protein>
    <recommendedName>
        <fullName evidence="8">MFS general substrate transporter</fullName>
    </recommendedName>
</protein>
<name>A0A5C3LBN1_COPMA</name>
<dbReference type="PANTHER" id="PTHR21576:SF158">
    <property type="entry name" value="RIBOSOMAL RNA-PROCESSING PROTEIN 12-LIKE CONSERVED DOMAIN-CONTAINING PROTEIN"/>
    <property type="match status" value="1"/>
</dbReference>
<dbReference type="AlphaFoldDB" id="A0A5C3LBN1"/>
<feature type="transmembrane region" description="Helical" evidence="5">
    <location>
        <begin position="181"/>
        <end position="202"/>
    </location>
</feature>
<feature type="transmembrane region" description="Helical" evidence="5">
    <location>
        <begin position="344"/>
        <end position="362"/>
    </location>
</feature>
<evidence type="ECO:0000256" key="1">
    <source>
        <dbReference type="ARBA" id="ARBA00004141"/>
    </source>
</evidence>
<keyword evidence="2 5" id="KW-0812">Transmembrane</keyword>
<evidence type="ECO:0000256" key="4">
    <source>
        <dbReference type="ARBA" id="ARBA00023136"/>
    </source>
</evidence>
<dbReference type="SUPFAM" id="SSF103473">
    <property type="entry name" value="MFS general substrate transporter"/>
    <property type="match status" value="1"/>
</dbReference>
<feature type="transmembrane region" description="Helical" evidence="5">
    <location>
        <begin position="450"/>
        <end position="470"/>
    </location>
</feature>
<organism evidence="6 7">
    <name type="scientific">Coprinopsis marcescibilis</name>
    <name type="common">Agaric fungus</name>
    <name type="synonym">Psathyrella marcescibilis</name>
    <dbReference type="NCBI Taxonomy" id="230819"/>
    <lineage>
        <taxon>Eukaryota</taxon>
        <taxon>Fungi</taxon>
        <taxon>Dikarya</taxon>
        <taxon>Basidiomycota</taxon>
        <taxon>Agaricomycotina</taxon>
        <taxon>Agaricomycetes</taxon>
        <taxon>Agaricomycetidae</taxon>
        <taxon>Agaricales</taxon>
        <taxon>Agaricineae</taxon>
        <taxon>Psathyrellaceae</taxon>
        <taxon>Coprinopsis</taxon>
    </lineage>
</organism>
<feature type="transmembrane region" description="Helical" evidence="5">
    <location>
        <begin position="374"/>
        <end position="399"/>
    </location>
</feature>
<dbReference type="Pfam" id="PF07690">
    <property type="entry name" value="MFS_1"/>
    <property type="match status" value="1"/>
</dbReference>
<comment type="subcellular location">
    <subcellularLocation>
        <location evidence="1">Membrane</location>
        <topology evidence="1">Multi-pass membrane protein</topology>
    </subcellularLocation>
</comment>
<feature type="transmembrane region" description="Helical" evidence="5">
    <location>
        <begin position="411"/>
        <end position="430"/>
    </location>
</feature>
<dbReference type="Proteomes" id="UP000307440">
    <property type="component" value="Unassembled WGS sequence"/>
</dbReference>
<dbReference type="PANTHER" id="PTHR21576">
    <property type="entry name" value="UNCHARACTERIZED NODULIN-LIKE PROTEIN"/>
    <property type="match status" value="1"/>
</dbReference>
<dbReference type="InterPro" id="IPR011701">
    <property type="entry name" value="MFS"/>
</dbReference>
<reference evidence="6 7" key="1">
    <citation type="journal article" date="2019" name="Nat. Ecol. Evol.">
        <title>Megaphylogeny resolves global patterns of mushroom evolution.</title>
        <authorList>
            <person name="Varga T."/>
            <person name="Krizsan K."/>
            <person name="Foldi C."/>
            <person name="Dima B."/>
            <person name="Sanchez-Garcia M."/>
            <person name="Sanchez-Ramirez S."/>
            <person name="Szollosi G.J."/>
            <person name="Szarkandi J.G."/>
            <person name="Papp V."/>
            <person name="Albert L."/>
            <person name="Andreopoulos W."/>
            <person name="Angelini C."/>
            <person name="Antonin V."/>
            <person name="Barry K.W."/>
            <person name="Bougher N.L."/>
            <person name="Buchanan P."/>
            <person name="Buyck B."/>
            <person name="Bense V."/>
            <person name="Catcheside P."/>
            <person name="Chovatia M."/>
            <person name="Cooper J."/>
            <person name="Damon W."/>
            <person name="Desjardin D."/>
            <person name="Finy P."/>
            <person name="Geml J."/>
            <person name="Haridas S."/>
            <person name="Hughes K."/>
            <person name="Justo A."/>
            <person name="Karasinski D."/>
            <person name="Kautmanova I."/>
            <person name="Kiss B."/>
            <person name="Kocsube S."/>
            <person name="Kotiranta H."/>
            <person name="LaButti K.M."/>
            <person name="Lechner B.E."/>
            <person name="Liimatainen K."/>
            <person name="Lipzen A."/>
            <person name="Lukacs Z."/>
            <person name="Mihaltcheva S."/>
            <person name="Morgado L.N."/>
            <person name="Niskanen T."/>
            <person name="Noordeloos M.E."/>
            <person name="Ohm R.A."/>
            <person name="Ortiz-Santana B."/>
            <person name="Ovrebo C."/>
            <person name="Racz N."/>
            <person name="Riley R."/>
            <person name="Savchenko A."/>
            <person name="Shiryaev A."/>
            <person name="Soop K."/>
            <person name="Spirin V."/>
            <person name="Szebenyi C."/>
            <person name="Tomsovsky M."/>
            <person name="Tulloss R.E."/>
            <person name="Uehling J."/>
            <person name="Grigoriev I.V."/>
            <person name="Vagvolgyi C."/>
            <person name="Papp T."/>
            <person name="Martin F.M."/>
            <person name="Miettinen O."/>
            <person name="Hibbett D.S."/>
            <person name="Nagy L.G."/>
        </authorList>
    </citation>
    <scope>NUCLEOTIDE SEQUENCE [LARGE SCALE GENOMIC DNA]</scope>
    <source>
        <strain evidence="6 7">CBS 121175</strain>
    </source>
</reference>
<dbReference type="STRING" id="230819.A0A5C3LBN1"/>
<evidence type="ECO:0000256" key="2">
    <source>
        <dbReference type="ARBA" id="ARBA00022692"/>
    </source>
</evidence>
<dbReference type="EMBL" id="ML210147">
    <property type="protein sequence ID" value="TFK29833.1"/>
    <property type="molecule type" value="Genomic_DNA"/>
</dbReference>
<feature type="transmembrane region" description="Helical" evidence="5">
    <location>
        <begin position="150"/>
        <end position="169"/>
    </location>
</feature>
<keyword evidence="7" id="KW-1185">Reference proteome</keyword>
<feature type="transmembrane region" description="Helical" evidence="5">
    <location>
        <begin position="115"/>
        <end position="138"/>
    </location>
</feature>
<evidence type="ECO:0000256" key="3">
    <source>
        <dbReference type="ARBA" id="ARBA00022989"/>
    </source>
</evidence>
<sequence>MTLFRGTLACVAIALNAVCAGGIFTFPLMSPILASHLKLTQPQLTTIVLAGMMSQYTVASGVGKVIDVYGPALCSLIAAVLFAAGFGGFSAQIYFSPDDPTASDSIAMFRWLTFSFLLAGLGTVFAYFSSLFAASRIFPRHIGIASGASMALFGLSPLFLSVIASNWFTERTTETLDVTRFSAFLSLSTFLVYISGAFSLYINATPTSNEGLESAAESQDYRDASEETTPLLSNQKPPIHQQQTLLAVLQTSDFWLLALVCVVTLGASEMVISNIGTIVVSLPPYTIENIGDSSAQSFTARQVKLLSLSNTFSRISVGLLADFISPAASSLPTGLQVFPRRHRITRITFLSISSLILAWTFWWTSTYVLTRDDIWVLSVGTGIGYSAVFTVLPSITSSIWGMKNLGRNFGVLMYAPFVGNPIFSYLYAFISESHASEGSICQGRVCWQTTFNVAVLTCILSLLITFILGGRWKHCL</sequence>
<keyword evidence="4 5" id="KW-0472">Membrane</keyword>
<gene>
    <name evidence="6" type="ORF">FA15DRAFT_663109</name>
</gene>
<evidence type="ECO:0000256" key="5">
    <source>
        <dbReference type="SAM" id="Phobius"/>
    </source>
</evidence>
<dbReference type="InterPro" id="IPR036259">
    <property type="entry name" value="MFS_trans_sf"/>
</dbReference>
<dbReference type="OrthoDB" id="410267at2759"/>
<evidence type="ECO:0000313" key="6">
    <source>
        <dbReference type="EMBL" id="TFK29833.1"/>
    </source>
</evidence>
<evidence type="ECO:0008006" key="8">
    <source>
        <dbReference type="Google" id="ProtNLM"/>
    </source>
</evidence>